<dbReference type="SUPFAM" id="SSF48452">
    <property type="entry name" value="TPR-like"/>
    <property type="match status" value="1"/>
</dbReference>
<evidence type="ECO:0000313" key="2">
    <source>
        <dbReference type="Proteomes" id="UP001200307"/>
    </source>
</evidence>
<keyword evidence="1" id="KW-0449">Lipoprotein</keyword>
<dbReference type="PROSITE" id="PS51257">
    <property type="entry name" value="PROKAR_LIPOPROTEIN"/>
    <property type="match status" value="1"/>
</dbReference>
<dbReference type="InterPro" id="IPR041662">
    <property type="entry name" value="SusD-like_2"/>
</dbReference>
<dbReference type="InterPro" id="IPR011990">
    <property type="entry name" value="TPR-like_helical_dom_sf"/>
</dbReference>
<reference evidence="1" key="1">
    <citation type="submission" date="2021-12" db="EMBL/GenBank/DDBJ databases">
        <authorList>
            <person name="Lv X."/>
        </authorList>
    </citation>
    <scope>NUCLEOTIDE SEQUENCE</scope>
    <source>
        <strain evidence="1">HF2106</strain>
    </source>
</reference>
<proteinExistence type="predicted"/>
<name>A0AAW4YIW8_9BACT</name>
<accession>A0AAW4YIW8</accession>
<dbReference type="Gene3D" id="1.25.40.390">
    <property type="match status" value="2"/>
</dbReference>
<dbReference type="InterPro" id="IPR024302">
    <property type="entry name" value="SusD-like"/>
</dbReference>
<sequence>MKILKNIMSLSAAALLLVGCTDGFEDINSDKNKIYMPTYQSIFAGSVYKTMNLFSQLNYQRMWSYSRYVTVQAFQNGWLGGNDGVYRTFYVDILRDLRALEKQYADGSNKNAYAAVLTWEAMLYYNMTSLYGPVMMSDAGYTSVDKKQVAYDDEATAYTQILDMLGKAYDSFDATNGGALTKDPVYGGDVDKWKKLANTLRLEVAMNIQNISEDEAREYAAKSLEHEEDIFASADDQLMPKYGTVETADGSYYYIQIWKPLNENGGRYDNVPSLNEYSATYMFSFNDPRMKVWFLQAGASVKGSQPHLIPDFLTRAHDCDVYGCNLTDRATHLNWMMEGKEVRDSLRVRYWIPYVPTADGAGSRTPFGWERQYDPSDPTGVLRMSDPLPGVIDARCYINPKYYAMDASIPMLRYSDACFLQAEAKVKFGLGSKSAESYYNAGIAASFEENGLSSEQLAAFMAQDGIKWGTSHKGFDDTRRLITAQLNGADGDEGKLDQIYKQRYFAGWLDGLGAWRLERRTRSLNFPPFFYNGTQTYEEGGDRWYVYPERLDLPESEIQTNKDEYYKAIANLQQKSKEPNTGRWGDNIHTLLQFAKPVPDKAGTIARYQNMHYVDFNMDMQAKYYGKTWEEFVKAARQKVEPIEDETDEQLLKRAFNLEIQSKVGVYTVDE</sequence>
<evidence type="ECO:0000313" key="1">
    <source>
        <dbReference type="EMBL" id="MCE4122322.1"/>
    </source>
</evidence>
<dbReference type="AlphaFoldDB" id="A0AAW4YIW8"/>
<dbReference type="Pfam" id="PF12741">
    <property type="entry name" value="SusD-like"/>
    <property type="match status" value="1"/>
</dbReference>
<dbReference type="Proteomes" id="UP001200307">
    <property type="component" value="Unassembled WGS sequence"/>
</dbReference>
<dbReference type="RefSeq" id="WP_254954566.1">
    <property type="nucleotide sequence ID" value="NZ_JANDXI010000004.1"/>
</dbReference>
<gene>
    <name evidence="1" type="ORF">LYY06_08610</name>
</gene>
<organism evidence="1 2">
    <name type="scientific">Segatella copri</name>
    <dbReference type="NCBI Taxonomy" id="165179"/>
    <lineage>
        <taxon>Bacteria</taxon>
        <taxon>Pseudomonadati</taxon>
        <taxon>Bacteroidota</taxon>
        <taxon>Bacteroidia</taxon>
        <taxon>Bacteroidales</taxon>
        <taxon>Prevotellaceae</taxon>
        <taxon>Segatella</taxon>
    </lineage>
</organism>
<comment type="caution">
    <text evidence="1">The sequence shown here is derived from an EMBL/GenBank/DDBJ whole genome shotgun (WGS) entry which is preliminary data.</text>
</comment>
<dbReference type="Pfam" id="PF12771">
    <property type="entry name" value="SusD-like_2"/>
    <property type="match status" value="1"/>
</dbReference>
<dbReference type="EMBL" id="JAJTVO010000013">
    <property type="protein sequence ID" value="MCE4122322.1"/>
    <property type="molecule type" value="Genomic_DNA"/>
</dbReference>
<protein>
    <submittedName>
        <fullName evidence="1">SusD/RagB family nutrient-binding outer membrane lipoprotein</fullName>
    </submittedName>
</protein>